<name>A0A7W8V8R5_PARAM</name>
<feature type="compositionally biased region" description="Basic and acidic residues" evidence="1">
    <location>
        <begin position="29"/>
        <end position="41"/>
    </location>
</feature>
<protein>
    <submittedName>
        <fullName evidence="2">Uncharacterized protein</fullName>
    </submittedName>
</protein>
<gene>
    <name evidence="2" type="ORF">HDG40_005222</name>
</gene>
<accession>A0A7W8V8R5</accession>
<evidence type="ECO:0000256" key="1">
    <source>
        <dbReference type="SAM" id="MobiDB-lite"/>
    </source>
</evidence>
<sequence length="89" mass="9797">MQEVHVHRGFTITVLVEDDPAGGSSITTRIDRADTDARDVESWTAPRRARSALRGRPAIGEAVDDAQRAIDSHWATPTRWTNSPAIHPV</sequence>
<dbReference type="EMBL" id="JACHDD010000008">
    <property type="protein sequence ID" value="MBB5427043.1"/>
    <property type="molecule type" value="Genomic_DNA"/>
</dbReference>
<organism evidence="2 3">
    <name type="scientific">Paraburkholderia atlantica</name>
    <dbReference type="NCBI Taxonomy" id="2654982"/>
    <lineage>
        <taxon>Bacteria</taxon>
        <taxon>Pseudomonadati</taxon>
        <taxon>Pseudomonadota</taxon>
        <taxon>Betaproteobacteria</taxon>
        <taxon>Burkholderiales</taxon>
        <taxon>Burkholderiaceae</taxon>
        <taxon>Paraburkholderia</taxon>
    </lineage>
</organism>
<evidence type="ECO:0000313" key="3">
    <source>
        <dbReference type="Proteomes" id="UP000592780"/>
    </source>
</evidence>
<proteinExistence type="predicted"/>
<comment type="caution">
    <text evidence="2">The sequence shown here is derived from an EMBL/GenBank/DDBJ whole genome shotgun (WGS) entry which is preliminary data.</text>
</comment>
<evidence type="ECO:0000313" key="2">
    <source>
        <dbReference type="EMBL" id="MBB5427043.1"/>
    </source>
</evidence>
<reference evidence="2 3" key="1">
    <citation type="submission" date="2020-08" db="EMBL/GenBank/DDBJ databases">
        <title>Genomic Encyclopedia of Type Strains, Phase IV (KMG-V): Genome sequencing to study the core and pangenomes of soil and plant-associated prokaryotes.</title>
        <authorList>
            <person name="Whitman W."/>
        </authorList>
    </citation>
    <scope>NUCLEOTIDE SEQUENCE [LARGE SCALE GENOMIC DNA]</scope>
    <source>
        <strain evidence="2 3">JPY158</strain>
    </source>
</reference>
<keyword evidence="3" id="KW-1185">Reference proteome</keyword>
<dbReference type="AlphaFoldDB" id="A0A7W8V8R5"/>
<dbReference type="Proteomes" id="UP000592780">
    <property type="component" value="Unassembled WGS sequence"/>
</dbReference>
<feature type="region of interest" description="Disordered" evidence="1">
    <location>
        <begin position="21"/>
        <end position="43"/>
    </location>
</feature>
<dbReference type="RefSeq" id="WP_018433713.1">
    <property type="nucleotide sequence ID" value="NZ_JACHDD010000008.1"/>
</dbReference>